<accession>A1B168</accession>
<dbReference type="HOGENOM" id="CLU_010686_0_1_5"/>
<gene>
    <name evidence="2" type="ordered locus">Pden_1154</name>
</gene>
<dbReference type="OrthoDB" id="2290206at2"/>
<dbReference type="RefSeq" id="WP_011747482.1">
    <property type="nucleotide sequence ID" value="NC_008686.1"/>
</dbReference>
<dbReference type="STRING" id="318586.Pden_1154"/>
<evidence type="ECO:0000313" key="3">
    <source>
        <dbReference type="Proteomes" id="UP000000361"/>
    </source>
</evidence>
<protein>
    <recommendedName>
        <fullName evidence="1">Resolvase/invertase-type recombinase catalytic domain-containing protein</fullName>
    </recommendedName>
</protein>
<dbReference type="KEGG" id="pde:Pden_1154"/>
<dbReference type="Proteomes" id="UP000000361">
    <property type="component" value="Chromosome 1"/>
</dbReference>
<organism evidence="2 3">
    <name type="scientific">Paracoccus denitrificans (strain Pd 1222)</name>
    <dbReference type="NCBI Taxonomy" id="318586"/>
    <lineage>
        <taxon>Bacteria</taxon>
        <taxon>Pseudomonadati</taxon>
        <taxon>Pseudomonadota</taxon>
        <taxon>Alphaproteobacteria</taxon>
        <taxon>Rhodobacterales</taxon>
        <taxon>Paracoccaceae</taxon>
        <taxon>Paracoccus</taxon>
    </lineage>
</organism>
<sequence>MTRYVIYTRIGPDDLGRADASLAAQERDIRFFLFERDAEGDVAARRCDQAAGAGKVGGELIEALALCRDMGATLLVARIDRLPFDEAGFAAFLAESELDLKVAALPDAQKPDLLAHARLLREERRFDARRAARYLSRSQAKGWQCTVADPEAEGVEQIARIALPLRDGGATLRDIASALNRVGLTTARGTAWRANHVSRILQYMDSQRAGGGF</sequence>
<reference evidence="3" key="1">
    <citation type="submission" date="2006-12" db="EMBL/GenBank/DDBJ databases">
        <title>Complete sequence of chromosome 1 of Paracoccus denitrificans PD1222.</title>
        <authorList>
            <person name="Copeland A."/>
            <person name="Lucas S."/>
            <person name="Lapidus A."/>
            <person name="Barry K."/>
            <person name="Detter J.C."/>
            <person name="Glavina del Rio T."/>
            <person name="Hammon N."/>
            <person name="Israni S."/>
            <person name="Dalin E."/>
            <person name="Tice H."/>
            <person name="Pitluck S."/>
            <person name="Munk A.C."/>
            <person name="Brettin T."/>
            <person name="Bruce D."/>
            <person name="Han C."/>
            <person name="Tapia R."/>
            <person name="Gilna P."/>
            <person name="Schmutz J."/>
            <person name="Larimer F."/>
            <person name="Land M."/>
            <person name="Hauser L."/>
            <person name="Kyrpides N."/>
            <person name="Lykidis A."/>
            <person name="Spiro S."/>
            <person name="Richardson D.J."/>
            <person name="Moir J.W.B."/>
            <person name="Ferguson S.J."/>
            <person name="van Spanning R.J.M."/>
            <person name="Richardson P."/>
        </authorList>
    </citation>
    <scope>NUCLEOTIDE SEQUENCE [LARGE SCALE GENOMIC DNA]</scope>
    <source>
        <strain evidence="3">Pd 1222</strain>
    </source>
</reference>
<dbReference type="GO" id="GO:0003677">
    <property type="term" value="F:DNA binding"/>
    <property type="evidence" value="ECO:0007669"/>
    <property type="project" value="InterPro"/>
</dbReference>
<dbReference type="GeneID" id="93452372"/>
<dbReference type="GO" id="GO:0000150">
    <property type="term" value="F:DNA strand exchange activity"/>
    <property type="evidence" value="ECO:0007669"/>
    <property type="project" value="InterPro"/>
</dbReference>
<dbReference type="eggNOG" id="COG1961">
    <property type="taxonomic scope" value="Bacteria"/>
</dbReference>
<dbReference type="AlphaFoldDB" id="A1B168"/>
<dbReference type="EMBL" id="CP000489">
    <property type="protein sequence ID" value="ABL69262.1"/>
    <property type="molecule type" value="Genomic_DNA"/>
</dbReference>
<dbReference type="InterPro" id="IPR006119">
    <property type="entry name" value="Resolv_N"/>
</dbReference>
<name>A1B168_PARDP</name>
<dbReference type="SMART" id="SM00857">
    <property type="entry name" value="Resolvase"/>
    <property type="match status" value="1"/>
</dbReference>
<evidence type="ECO:0000313" key="2">
    <source>
        <dbReference type="EMBL" id="ABL69262.1"/>
    </source>
</evidence>
<feature type="domain" description="Resolvase/invertase-type recombinase catalytic" evidence="1">
    <location>
        <begin position="4"/>
        <end position="144"/>
    </location>
</feature>
<keyword evidence="3" id="KW-1185">Reference proteome</keyword>
<evidence type="ECO:0000259" key="1">
    <source>
        <dbReference type="SMART" id="SM00857"/>
    </source>
</evidence>
<dbReference type="EnsemblBacteria" id="ABL69262">
    <property type="protein sequence ID" value="ABL69262"/>
    <property type="gene ID" value="Pden_1154"/>
</dbReference>
<proteinExistence type="predicted"/>